<dbReference type="AlphaFoldDB" id="A0A7H0GMF4"/>
<dbReference type="EMBL" id="CP060783">
    <property type="protein sequence ID" value="QNP49470.1"/>
    <property type="molecule type" value="Genomic_DNA"/>
</dbReference>
<dbReference type="InterPro" id="IPR010496">
    <property type="entry name" value="AL/BT2_dom"/>
</dbReference>
<dbReference type="Pfam" id="PF03009">
    <property type="entry name" value="GDPD"/>
    <property type="match status" value="1"/>
</dbReference>
<dbReference type="InterPro" id="IPR053784">
    <property type="entry name" value="Choice_anch_U_dom"/>
</dbReference>
<feature type="chain" id="PRO_5029009315" evidence="2">
    <location>
        <begin position="25"/>
        <end position="1066"/>
    </location>
</feature>
<dbReference type="PROSITE" id="PS51704">
    <property type="entry name" value="GP_PDE"/>
    <property type="match status" value="1"/>
</dbReference>
<organism evidence="4 5">
    <name type="scientific">Diaphorobacter aerolatus</name>
    <dbReference type="NCBI Taxonomy" id="1288495"/>
    <lineage>
        <taxon>Bacteria</taxon>
        <taxon>Pseudomonadati</taxon>
        <taxon>Pseudomonadota</taxon>
        <taxon>Betaproteobacteria</taxon>
        <taxon>Burkholderiales</taxon>
        <taxon>Comamonadaceae</taxon>
        <taxon>Diaphorobacter</taxon>
    </lineage>
</organism>
<dbReference type="KEGG" id="daer:H9K75_05485"/>
<evidence type="ECO:0000313" key="4">
    <source>
        <dbReference type="EMBL" id="QNP49470.1"/>
    </source>
</evidence>
<reference evidence="4 5" key="1">
    <citation type="submission" date="2020-08" db="EMBL/GenBank/DDBJ databases">
        <title>Genome sequence of Diaphorobacter aerolatus KACC 16536T.</title>
        <authorList>
            <person name="Hyun D.-W."/>
            <person name="Bae J.-W."/>
        </authorList>
    </citation>
    <scope>NUCLEOTIDE SEQUENCE [LARGE SCALE GENOMIC DNA]</scope>
    <source>
        <strain evidence="4 5">KACC 16536</strain>
    </source>
</reference>
<keyword evidence="2" id="KW-0732">Signal</keyword>
<dbReference type="GO" id="GO:0006629">
    <property type="term" value="P:lipid metabolic process"/>
    <property type="evidence" value="ECO:0007669"/>
    <property type="project" value="InterPro"/>
</dbReference>
<dbReference type="SUPFAM" id="SSF51695">
    <property type="entry name" value="PLC-like phosphodiesterases"/>
    <property type="match status" value="1"/>
</dbReference>
<proteinExistence type="predicted"/>
<gene>
    <name evidence="4" type="ORF">H9K75_05485</name>
</gene>
<evidence type="ECO:0000259" key="3">
    <source>
        <dbReference type="PROSITE" id="PS51704"/>
    </source>
</evidence>
<dbReference type="Pfam" id="PF06439">
    <property type="entry name" value="3keto-disac_hyd"/>
    <property type="match status" value="1"/>
</dbReference>
<keyword evidence="5" id="KW-1185">Reference proteome</keyword>
<feature type="domain" description="GP-PDE" evidence="3">
    <location>
        <begin position="471"/>
        <end position="707"/>
    </location>
</feature>
<dbReference type="PANTHER" id="PTHR46211:SF14">
    <property type="entry name" value="GLYCEROPHOSPHODIESTER PHOSPHODIESTERASE"/>
    <property type="match status" value="1"/>
</dbReference>
<sequence length="1066" mass="112189">MQQRTTLAAAVATLLAFSAPVAWSDTPVGSHAARKALEAQFLKADPQATVYIDENFSGVADEALPANWRVQPKMKGKAKVTGGNLLIDGTPDASGMTGVMLPVNLETLSNYRIDMEFTMDSAVNTSRWASVMYRTSPLNTKQQFEPYYQFAVRQSALDDNGTELAFRSAASTWDVQSKKPFSEVISKNKRYKATVIVHGNRVRQYLNGTLLHDTTISSAANAKGGVGVQTSGALVRVYSVKVTEQKTPLPELELPVLVQDTGTAASMAPTLVQGMTSLATREGDGSSNSLFTLDSALNLNDASGQKLGTLEDYLAQARRVTVPVLRVKDQATVDALGEYSFGGPTLADITLLSDDPVLLKYARTQLPQLRTAVDFTAVALTAGTEAVLKITGDTNRAGAKIAVLPAALATRETVSHLQRLLITVWAVSDARTAQDAALVLTTGVNGVLASDSTVFADVMRKLPAGTLLRKPLIAGHRGMPAGGEHDENTMESAQAAVAAGADAVENDIYITKDGHLVIMHDASVVRTTNGTGNIESMTLEQVKALRTKPQGLQIPTMREYFKAFKNKPITHFIEIKSSTPSVVTRLKQEIQEEGVADQTVAISFSSPQLKLSAEQIPELTLGFLNSSNAGADVRDGVRKVLEATQQNNSTFNPSYSGISRPIMEAAKHRGTTFWPWTLNTANDFYKYYSWGTHGLTTDYAKWAANFPVAIKAAALPAKIALNEAASLEVTLTTQTGESTTARANEMVLLGGTATAQTPTDGTITFTSAGTAVVLPGYRYKMGDGTYSYVLMAQPVTLTVGDGSGGVTGTSNSASAGAVSCSSAVPGQTSACSVTPQPGYAVTGAAPGGDCPAGAWNADRTIYTTGVVSGNCSVNFTFAPLPVEAPLSPVGKSGVVQAKVTGGGTGLWAFDAGNAMSVSVPTSTPDNLSFPFGVTGFTLKGGEAGKQAVVELTYPQALPTDAKYYKYGKTQANAQAHWYEFAGAQISGNKVTLTLTDGGDGDNDLAANGFIVDPGGLGVTKAEPVMPGTPTAVPSLGAGAVLTLSWAVGALAWLRSRRRDRKSALTR</sequence>
<dbReference type="Gene3D" id="2.60.120.560">
    <property type="entry name" value="Exo-inulinase, domain 1"/>
    <property type="match status" value="1"/>
</dbReference>
<dbReference type="GO" id="GO:0008081">
    <property type="term" value="F:phosphoric diester hydrolase activity"/>
    <property type="evidence" value="ECO:0007669"/>
    <property type="project" value="InterPro"/>
</dbReference>
<accession>A0A7H0GMF4</accession>
<keyword evidence="1" id="KW-1133">Transmembrane helix</keyword>
<evidence type="ECO:0000256" key="1">
    <source>
        <dbReference type="SAM" id="Phobius"/>
    </source>
</evidence>
<dbReference type="Gene3D" id="3.20.20.190">
    <property type="entry name" value="Phosphatidylinositol (PI) phosphodiesterase"/>
    <property type="match status" value="1"/>
</dbReference>
<dbReference type="InterPro" id="IPR030395">
    <property type="entry name" value="GP_PDE_dom"/>
</dbReference>
<evidence type="ECO:0000256" key="2">
    <source>
        <dbReference type="SAM" id="SignalP"/>
    </source>
</evidence>
<name>A0A7H0GMF4_9BURK</name>
<dbReference type="Proteomes" id="UP000516028">
    <property type="component" value="Chromosome"/>
</dbReference>
<dbReference type="InterPro" id="IPR017946">
    <property type="entry name" value="PLC-like_Pdiesterase_TIM-brl"/>
</dbReference>
<protein>
    <submittedName>
        <fullName evidence="4">DUF1080 domain-containing protein</fullName>
    </submittedName>
</protein>
<feature type="signal peptide" evidence="2">
    <location>
        <begin position="1"/>
        <end position="24"/>
    </location>
</feature>
<dbReference type="NCBIfam" id="NF041766">
    <property type="entry name" value="choice_anch_U"/>
    <property type="match status" value="1"/>
</dbReference>
<keyword evidence="1" id="KW-0812">Transmembrane</keyword>
<evidence type="ECO:0000313" key="5">
    <source>
        <dbReference type="Proteomes" id="UP000516028"/>
    </source>
</evidence>
<feature type="transmembrane region" description="Helical" evidence="1">
    <location>
        <begin position="1035"/>
        <end position="1053"/>
    </location>
</feature>
<dbReference type="RefSeq" id="WP_187725059.1">
    <property type="nucleotide sequence ID" value="NZ_CP060783.1"/>
</dbReference>
<dbReference type="PANTHER" id="PTHR46211">
    <property type="entry name" value="GLYCEROPHOSPHORYL DIESTER PHOSPHODIESTERASE"/>
    <property type="match status" value="1"/>
</dbReference>
<keyword evidence="1" id="KW-0472">Membrane</keyword>